<protein>
    <submittedName>
        <fullName evidence="5">Glycosyltransferase</fullName>
        <ecNumber evidence="5">2.4.-.-</ecNumber>
    </submittedName>
</protein>
<dbReference type="EMBL" id="JBDNCH010000003">
    <property type="protein sequence ID" value="MEN9062996.1"/>
    <property type="molecule type" value="Genomic_DNA"/>
</dbReference>
<sequence length="299" mass="33359">MVVDNASDDGTAAWLAAQSDPRLDVLRLAVNGGGAGGFEAGMRHAMARDIPPDWVLVMDDDARPEPGALAAFHAMDRGGWDALAAAVYHPNGRICDINRPSVNPFWHGRTFLDTVLGVFTGKARDGFHLTAEAYESAEIREVDIGSFVGLFVSRGAIERTGYPDAAVFIYGDDVLYSLRMREQGLRIAFVPGLRFEHDFKSLQGPVQRFRPLWKAYYNHRNLLLVYRRAAGVFFWPALLLILPKWWRKARHYGGDRAVFKRVMRAAIRDGLRRDLSRSHAEVVALATVVEDVAVEAPKQ</sequence>
<dbReference type="Proteomes" id="UP001428774">
    <property type="component" value="Unassembled WGS sequence"/>
</dbReference>
<dbReference type="RefSeq" id="WP_347168103.1">
    <property type="nucleotide sequence ID" value="NZ_JBDNCH010000003.1"/>
</dbReference>
<evidence type="ECO:0000259" key="4">
    <source>
        <dbReference type="Pfam" id="PF00535"/>
    </source>
</evidence>
<dbReference type="Pfam" id="PF00535">
    <property type="entry name" value="Glycos_transf_2"/>
    <property type="match status" value="1"/>
</dbReference>
<dbReference type="InterPro" id="IPR001173">
    <property type="entry name" value="Glyco_trans_2-like"/>
</dbReference>
<dbReference type="GO" id="GO:0016757">
    <property type="term" value="F:glycosyltransferase activity"/>
    <property type="evidence" value="ECO:0007669"/>
    <property type="project" value="UniProtKB-KW"/>
</dbReference>
<keyword evidence="6" id="KW-1185">Reference proteome</keyword>
<dbReference type="Gene3D" id="3.90.550.10">
    <property type="entry name" value="Spore Coat Polysaccharide Biosynthesis Protein SpsA, Chain A"/>
    <property type="match status" value="1"/>
</dbReference>
<evidence type="ECO:0000256" key="2">
    <source>
        <dbReference type="ARBA" id="ARBA00022676"/>
    </source>
</evidence>
<evidence type="ECO:0000256" key="3">
    <source>
        <dbReference type="ARBA" id="ARBA00022679"/>
    </source>
</evidence>
<comment type="caution">
    <text evidence="5">The sequence shown here is derived from an EMBL/GenBank/DDBJ whole genome shotgun (WGS) entry which is preliminary data.</text>
</comment>
<dbReference type="EC" id="2.4.-.-" evidence="5"/>
<name>A0AAW9SDR0_9RHOB</name>
<dbReference type="SUPFAM" id="SSF53448">
    <property type="entry name" value="Nucleotide-diphospho-sugar transferases"/>
    <property type="match status" value="1"/>
</dbReference>
<evidence type="ECO:0000313" key="6">
    <source>
        <dbReference type="Proteomes" id="UP001428774"/>
    </source>
</evidence>
<reference evidence="5 6" key="1">
    <citation type="submission" date="2024-05" db="EMBL/GenBank/DDBJ databases">
        <title>Genome sequence of Ponticoccus litoralis KCCM 90028.</title>
        <authorList>
            <person name="Kim J.M."/>
            <person name="Lee J.K."/>
            <person name="Choi B.J."/>
            <person name="Bayburt H."/>
            <person name="Baek J.H."/>
            <person name="Jeon C.O."/>
        </authorList>
    </citation>
    <scope>NUCLEOTIDE SEQUENCE [LARGE SCALE GENOMIC DNA]</scope>
    <source>
        <strain evidence="5 6">KCCM 90028</strain>
    </source>
</reference>
<evidence type="ECO:0000256" key="1">
    <source>
        <dbReference type="ARBA" id="ARBA00006739"/>
    </source>
</evidence>
<dbReference type="PANTHER" id="PTHR43179">
    <property type="entry name" value="RHAMNOSYLTRANSFERASE WBBL"/>
    <property type="match status" value="1"/>
</dbReference>
<feature type="domain" description="Glycosyltransferase 2-like" evidence="4">
    <location>
        <begin position="2"/>
        <end position="91"/>
    </location>
</feature>
<comment type="similarity">
    <text evidence="1">Belongs to the glycosyltransferase 2 family.</text>
</comment>
<gene>
    <name evidence="5" type="ORF">ABFB10_20470</name>
</gene>
<proteinExistence type="inferred from homology"/>
<keyword evidence="2 5" id="KW-0328">Glycosyltransferase</keyword>
<dbReference type="PANTHER" id="PTHR43179:SF12">
    <property type="entry name" value="GALACTOFURANOSYLTRANSFERASE GLFT2"/>
    <property type="match status" value="1"/>
</dbReference>
<accession>A0AAW9SDR0</accession>
<keyword evidence="3 5" id="KW-0808">Transferase</keyword>
<evidence type="ECO:0000313" key="5">
    <source>
        <dbReference type="EMBL" id="MEN9062996.1"/>
    </source>
</evidence>
<dbReference type="AlphaFoldDB" id="A0AAW9SDR0"/>
<dbReference type="InterPro" id="IPR029044">
    <property type="entry name" value="Nucleotide-diphossugar_trans"/>
</dbReference>
<organism evidence="5 6">
    <name type="scientific">Ponticoccus litoralis</name>
    <dbReference type="NCBI Taxonomy" id="422297"/>
    <lineage>
        <taxon>Bacteria</taxon>
        <taxon>Pseudomonadati</taxon>
        <taxon>Pseudomonadota</taxon>
        <taxon>Alphaproteobacteria</taxon>
        <taxon>Rhodobacterales</taxon>
        <taxon>Roseobacteraceae</taxon>
        <taxon>Ponticoccus</taxon>
    </lineage>
</organism>